<protein>
    <submittedName>
        <fullName evidence="2">Transposase</fullName>
    </submittedName>
</protein>
<dbReference type="AlphaFoldDB" id="H8IVX8"/>
<dbReference type="InterPro" id="IPR055247">
    <property type="entry name" value="InsJ-like_HTH"/>
</dbReference>
<evidence type="ECO:0000313" key="2">
    <source>
        <dbReference type="EMBL" id="AFC44655.1"/>
    </source>
</evidence>
<proteinExistence type="predicted"/>
<evidence type="ECO:0000259" key="1">
    <source>
        <dbReference type="Pfam" id="PF13518"/>
    </source>
</evidence>
<accession>H8IVX8</accession>
<name>H8IVX8_MYCIA</name>
<dbReference type="PATRIC" id="fig|487521.10.peg.3446"/>
<sequence length="39" mass="4268">MGISRACASKWVNRFRRFGELGLYDRSSAPVGSTHGHCG</sequence>
<dbReference type="KEGG" id="mia:OCU_34360"/>
<reference evidence="2 3" key="1">
    <citation type="journal article" date="2012" name="J. Bacteriol.">
        <title>Complete genome sequence of Mycobacterium intracellulare strain ATCC 13950T.</title>
        <authorList>
            <person name="Kim B.J."/>
            <person name="Choi B.S."/>
            <person name="Lim J.S."/>
            <person name="Choi I.Y."/>
            <person name="Lee J.H."/>
            <person name="Chun J."/>
            <person name="Kook Y.H."/>
            <person name="Kim B.J."/>
        </authorList>
    </citation>
    <scope>NUCLEOTIDE SEQUENCE [LARGE SCALE GENOMIC DNA]</scope>
    <source>
        <strain evidence="3">ATCC 13950 / DSM 43223 / JCM 6384 / NCTC 13025 / 3600</strain>
    </source>
</reference>
<dbReference type="Proteomes" id="UP000008004">
    <property type="component" value="Chromosome"/>
</dbReference>
<dbReference type="EMBL" id="CP003322">
    <property type="protein sequence ID" value="AFC44655.1"/>
    <property type="molecule type" value="Genomic_DNA"/>
</dbReference>
<feature type="domain" description="Insertion element IS150 protein InsJ-like helix-turn-helix" evidence="1">
    <location>
        <begin position="1"/>
        <end position="30"/>
    </location>
</feature>
<dbReference type="HOGENOM" id="CLU_3313025_0_0_11"/>
<gene>
    <name evidence="2" type="ordered locus">OCU_34360</name>
</gene>
<dbReference type="Pfam" id="PF13518">
    <property type="entry name" value="HTH_28"/>
    <property type="match status" value="1"/>
</dbReference>
<evidence type="ECO:0000313" key="3">
    <source>
        <dbReference type="Proteomes" id="UP000008004"/>
    </source>
</evidence>
<organism evidence="2 3">
    <name type="scientific">Mycobacterium intracellulare (strain ATCC 13950 / DSM 43223 / JCM 6384 / NCTC 13025 / 3600)</name>
    <dbReference type="NCBI Taxonomy" id="487521"/>
    <lineage>
        <taxon>Bacteria</taxon>
        <taxon>Bacillati</taxon>
        <taxon>Actinomycetota</taxon>
        <taxon>Actinomycetes</taxon>
        <taxon>Mycobacteriales</taxon>
        <taxon>Mycobacteriaceae</taxon>
        <taxon>Mycobacterium</taxon>
        <taxon>Mycobacterium avium complex (MAC)</taxon>
    </lineage>
</organism>